<dbReference type="PANTHER" id="PTHR40254:SF1">
    <property type="entry name" value="BLR0577 PROTEIN"/>
    <property type="match status" value="1"/>
</dbReference>
<dbReference type="STRING" id="1399419.A5906_22575"/>
<dbReference type="InterPro" id="IPR052189">
    <property type="entry name" value="L-asp_N-monooxygenase_NS-form"/>
</dbReference>
<evidence type="ECO:0000313" key="2">
    <source>
        <dbReference type="EMBL" id="TWB81742.1"/>
    </source>
</evidence>
<gene>
    <name evidence="2" type="ORF">FBZ95_102968</name>
</gene>
<dbReference type="Pfam" id="PF13454">
    <property type="entry name" value="NAD_binding_9"/>
    <property type="match status" value="1"/>
</dbReference>
<proteinExistence type="predicted"/>
<dbReference type="RefSeq" id="WP_080133923.1">
    <property type="nucleotide sequence ID" value="NZ_LWIG01000001.1"/>
</dbReference>
<sequence>MIISIVGGGATGITVLRHLAELIAAKRHQVTISGIQLFDKSGFDGGIAYRTQSDRHLLNMKPSTMSTRPGDAEEFLRWLRARGLSCHGDKHLPRMVYRDYLDSARMAAMAQCRSAGVPVHVEQAEVVRARFSPDRDVLLTTDRNITHISSVLILCTGHKAPDDHYGLAGHPDYIRDPYAQFTFEDRDSIEVGILGSGLSAVDTAAALAKTHQAVRMTCFSRSGLFPTVQTATIPAIASNFRDALHRYVADRERIEADAFASRLSELLLETTGIRCDLSCRNIDGDALTDLEHNIARAETGEPSVHSYLVSIIDVMCEAWRRMSDAEKTQFMDVYNSGWLRNRSAMPLENAIRIRDLMRSDRLSTRARLRDVTATGSRFCAIMGDGDRHDIDYVIDATGPSYRTDTSPLYQDMQRQGLIAFDPLGGIRCSYDDGRVHDRHGTPYPNVYAVGGPTKGTHFYAAAVDINMRRAQIVADSILNAKGQQMNTITTSVEDTDRLADLVRRNHAALDTMALAPDGKYQTRPAALDELMWEVRDCLGEAFRRWAPEDFPTLYCAWGRCRVGSTALTNLFGVAGIPSYFQPVKGVLRHRLVGDAGEPWAVPAAAEQPHVFSKEMAGPYVLAESLFLPLQPLIEAGWPADKLHMIMLDRDPASSLASWLEKWSDRVSEDRLIQNYVISTLNAQRVESYARRHGVPVTHYVYEASKDATGSVRKLFERLGLATRFTETAVTDWKERGQIESKGSGVTFLNEPKIYTVVGLHGSDTAYRYRSRKTASLSEAQLEVIGRYGIDDIYRASVDACIRDLSLDADTAARLFGDCLGTAA</sequence>
<dbReference type="InterPro" id="IPR038732">
    <property type="entry name" value="HpyO/CreE_NAD-binding"/>
</dbReference>
<evidence type="ECO:0000313" key="3">
    <source>
        <dbReference type="Proteomes" id="UP000315914"/>
    </source>
</evidence>
<feature type="domain" description="FAD-dependent urate hydroxylase HpyO/Asp monooxygenase CreE-like FAD/NAD(P)-binding" evidence="1">
    <location>
        <begin position="5"/>
        <end position="158"/>
    </location>
</feature>
<reference evidence="2 3" key="1">
    <citation type="submission" date="2019-06" db="EMBL/GenBank/DDBJ databases">
        <title>Genomic Encyclopedia of Type Strains, Phase IV (KMG-V): Genome sequencing to study the core and pangenomes of soil and plant-associated prokaryotes.</title>
        <authorList>
            <person name="Whitman W."/>
        </authorList>
    </citation>
    <scope>NUCLEOTIDE SEQUENCE [LARGE SCALE GENOMIC DNA]</scope>
    <source>
        <strain evidence="2 3">BR 10556</strain>
    </source>
</reference>
<accession>A0A560J4P4</accession>
<protein>
    <submittedName>
        <fullName evidence="2">Putative NAD(P)/FAD-binding protein YdhS</fullName>
    </submittedName>
</protein>
<comment type="caution">
    <text evidence="2">The sequence shown here is derived from an EMBL/GenBank/DDBJ whole genome shotgun (WGS) entry which is preliminary data.</text>
</comment>
<dbReference type="Proteomes" id="UP000315914">
    <property type="component" value="Unassembled WGS sequence"/>
</dbReference>
<keyword evidence="3" id="KW-1185">Reference proteome</keyword>
<name>A0A560J4P4_9BRAD</name>
<dbReference type="SUPFAM" id="SSF51905">
    <property type="entry name" value="FAD/NAD(P)-binding domain"/>
    <property type="match status" value="1"/>
</dbReference>
<dbReference type="EMBL" id="VITW01000002">
    <property type="protein sequence ID" value="TWB81742.1"/>
    <property type="molecule type" value="Genomic_DNA"/>
</dbReference>
<dbReference type="InterPro" id="IPR036188">
    <property type="entry name" value="FAD/NAD-bd_sf"/>
</dbReference>
<dbReference type="Gene3D" id="3.50.50.60">
    <property type="entry name" value="FAD/NAD(P)-binding domain"/>
    <property type="match status" value="1"/>
</dbReference>
<dbReference type="PANTHER" id="PTHR40254">
    <property type="entry name" value="BLR0577 PROTEIN"/>
    <property type="match status" value="1"/>
</dbReference>
<evidence type="ECO:0000259" key="1">
    <source>
        <dbReference type="Pfam" id="PF13454"/>
    </source>
</evidence>
<organism evidence="2 3">
    <name type="scientific">Bradyrhizobium sacchari</name>
    <dbReference type="NCBI Taxonomy" id="1399419"/>
    <lineage>
        <taxon>Bacteria</taxon>
        <taxon>Pseudomonadati</taxon>
        <taxon>Pseudomonadota</taxon>
        <taxon>Alphaproteobacteria</taxon>
        <taxon>Hyphomicrobiales</taxon>
        <taxon>Nitrobacteraceae</taxon>
        <taxon>Bradyrhizobium</taxon>
    </lineage>
</organism>
<dbReference type="AlphaFoldDB" id="A0A560J4P4"/>